<feature type="compositionally biased region" description="Low complexity" evidence="2">
    <location>
        <begin position="23"/>
        <end position="33"/>
    </location>
</feature>
<gene>
    <name evidence="4" type="ORF">LRAMOSA04183</name>
</gene>
<dbReference type="Pfam" id="PF00069">
    <property type="entry name" value="Pkinase"/>
    <property type="match status" value="1"/>
</dbReference>
<feature type="domain" description="Protein kinase" evidence="3">
    <location>
        <begin position="102"/>
        <end position="158"/>
    </location>
</feature>
<name>A0A077WYY4_9FUNG</name>
<evidence type="ECO:0000256" key="2">
    <source>
        <dbReference type="SAM" id="MobiDB-lite"/>
    </source>
</evidence>
<dbReference type="InterPro" id="IPR011009">
    <property type="entry name" value="Kinase-like_dom_sf"/>
</dbReference>
<dbReference type="GO" id="GO:0005524">
    <property type="term" value="F:ATP binding"/>
    <property type="evidence" value="ECO:0007669"/>
    <property type="project" value="UniProtKB-UniRule"/>
</dbReference>
<keyword evidence="1" id="KW-0547">Nucleotide-binding</keyword>
<evidence type="ECO:0000313" key="4">
    <source>
        <dbReference type="EMBL" id="CDS11987.1"/>
    </source>
</evidence>
<protein>
    <recommendedName>
        <fullName evidence="3">Protein kinase domain-containing protein</fullName>
    </recommendedName>
</protein>
<accession>A0A077WYY4</accession>
<feature type="binding site" evidence="1">
    <location>
        <position position="135"/>
    </location>
    <ligand>
        <name>ATP</name>
        <dbReference type="ChEBI" id="CHEBI:30616"/>
    </ligand>
</feature>
<dbReference type="EMBL" id="LK023357">
    <property type="protein sequence ID" value="CDS11987.1"/>
    <property type="molecule type" value="Genomic_DNA"/>
</dbReference>
<dbReference type="OrthoDB" id="193931at2759"/>
<dbReference type="PROSITE" id="PS50011">
    <property type="entry name" value="PROTEIN_KINASE_DOM"/>
    <property type="match status" value="1"/>
</dbReference>
<reference evidence="4" key="1">
    <citation type="journal article" date="2014" name="Genome Announc.">
        <title>De novo whole-genome sequence and genome annotation of Lichtheimia ramosa.</title>
        <authorList>
            <person name="Linde J."/>
            <person name="Schwartze V."/>
            <person name="Binder U."/>
            <person name="Lass-Florl C."/>
            <person name="Voigt K."/>
            <person name="Horn F."/>
        </authorList>
    </citation>
    <scope>NUCLEOTIDE SEQUENCE</scope>
    <source>
        <strain evidence="4">JMRC FSU:6197</strain>
    </source>
</reference>
<organism evidence="4">
    <name type="scientific">Lichtheimia ramosa</name>
    <dbReference type="NCBI Taxonomy" id="688394"/>
    <lineage>
        <taxon>Eukaryota</taxon>
        <taxon>Fungi</taxon>
        <taxon>Fungi incertae sedis</taxon>
        <taxon>Mucoromycota</taxon>
        <taxon>Mucoromycotina</taxon>
        <taxon>Mucoromycetes</taxon>
        <taxon>Mucorales</taxon>
        <taxon>Lichtheimiaceae</taxon>
        <taxon>Lichtheimia</taxon>
    </lineage>
</organism>
<proteinExistence type="predicted"/>
<keyword evidence="1" id="KW-0067">ATP-binding</keyword>
<evidence type="ECO:0000256" key="1">
    <source>
        <dbReference type="PROSITE-ProRule" id="PRU10141"/>
    </source>
</evidence>
<dbReference type="PROSITE" id="PS00107">
    <property type="entry name" value="PROTEIN_KINASE_ATP"/>
    <property type="match status" value="1"/>
</dbReference>
<evidence type="ECO:0000259" key="3">
    <source>
        <dbReference type="PROSITE" id="PS50011"/>
    </source>
</evidence>
<dbReference type="SUPFAM" id="SSF56112">
    <property type="entry name" value="Protein kinase-like (PK-like)"/>
    <property type="match status" value="1"/>
</dbReference>
<feature type="compositionally biased region" description="Low complexity" evidence="2">
    <location>
        <begin position="1"/>
        <end position="15"/>
    </location>
</feature>
<feature type="region of interest" description="Disordered" evidence="2">
    <location>
        <begin position="1"/>
        <end position="52"/>
    </location>
</feature>
<dbReference type="GO" id="GO:0004672">
    <property type="term" value="F:protein kinase activity"/>
    <property type="evidence" value="ECO:0007669"/>
    <property type="project" value="InterPro"/>
</dbReference>
<dbReference type="AlphaFoldDB" id="A0A077WYY4"/>
<dbReference type="InterPro" id="IPR000719">
    <property type="entry name" value="Prot_kinase_dom"/>
</dbReference>
<dbReference type="InterPro" id="IPR017441">
    <property type="entry name" value="Protein_kinase_ATP_BS"/>
</dbReference>
<dbReference type="Gene3D" id="3.30.200.20">
    <property type="entry name" value="Phosphorylase Kinase, domain 1"/>
    <property type="match status" value="1"/>
</dbReference>
<sequence length="158" mass="17603">MTMLVSSSNATVSSQSPPPPPTTTASTAIHTPSLFATTDEMPSGPPPSRSFSVMAPTELQRSVQRQYDSTTTAEDLPWWQHYYQMYHYHPPQGRKPTLFGPYLLLHTLGEGEFGKVKLGIHVDSSQEVAIKLIKKDNIDSSTRMSKVEREISVLRVND</sequence>